<evidence type="ECO:0000313" key="8">
    <source>
        <dbReference type="Proteomes" id="UP000270296"/>
    </source>
</evidence>
<dbReference type="InterPro" id="IPR042536">
    <property type="entry name" value="TFIIIC_tauA_Sfc1"/>
</dbReference>
<feature type="domain" description="Transcription factor IIIC subunit Tfc1/Sfc1 triple barrel" evidence="6">
    <location>
        <begin position="15"/>
        <end position="85"/>
    </location>
</feature>
<dbReference type="InterPro" id="IPR019136">
    <property type="entry name" value="TF_IIIC_su-5_HTH"/>
</dbReference>
<dbReference type="WBParaSite" id="SBAD_0000635001-mRNA-1">
    <property type="protein sequence ID" value="SBAD_0000635001-mRNA-1"/>
    <property type="gene ID" value="SBAD_0000635001"/>
</dbReference>
<dbReference type="PANTHER" id="PTHR13230:SF5">
    <property type="entry name" value="GENERAL TRANSCRIPTION FACTOR 3C POLYPEPTIDE 5"/>
    <property type="match status" value="1"/>
</dbReference>
<reference evidence="7 8" key="2">
    <citation type="submission" date="2018-11" db="EMBL/GenBank/DDBJ databases">
        <authorList>
            <consortium name="Pathogen Informatics"/>
        </authorList>
    </citation>
    <scope>NUCLEOTIDE SEQUENCE [LARGE SCALE GENOMIC DNA]</scope>
</reference>
<dbReference type="GO" id="GO:0000127">
    <property type="term" value="C:transcription factor TFIIIC complex"/>
    <property type="evidence" value="ECO:0007669"/>
    <property type="project" value="InterPro"/>
</dbReference>
<gene>
    <name evidence="7" type="ORF">SBAD_LOCUS6112</name>
</gene>
<dbReference type="InterPro" id="IPR041499">
    <property type="entry name" value="Tfc1/Sfc1_N"/>
</dbReference>
<protein>
    <submittedName>
        <fullName evidence="9">Tau95 domain-containing protein</fullName>
    </submittedName>
</protein>
<dbReference type="Pfam" id="PF17682">
    <property type="entry name" value="Tau95_N"/>
    <property type="match status" value="1"/>
</dbReference>
<evidence type="ECO:0000313" key="9">
    <source>
        <dbReference type="WBParaSite" id="SBAD_0000635001-mRNA-1"/>
    </source>
</evidence>
<keyword evidence="2" id="KW-0238">DNA-binding</keyword>
<keyword evidence="3" id="KW-0804">Transcription</keyword>
<evidence type="ECO:0000256" key="2">
    <source>
        <dbReference type="ARBA" id="ARBA00023125"/>
    </source>
</evidence>
<evidence type="ECO:0000256" key="3">
    <source>
        <dbReference type="ARBA" id="ARBA00023163"/>
    </source>
</evidence>
<evidence type="ECO:0000259" key="5">
    <source>
        <dbReference type="Pfam" id="PF09734"/>
    </source>
</evidence>
<dbReference type="Gene3D" id="3.30.200.160">
    <property type="entry name" value="TFIIIC, subcomplex tauA, subunit Sfc1, barrel domain"/>
    <property type="match status" value="1"/>
</dbReference>
<name>A0A183IR65_9BILA</name>
<evidence type="ECO:0000256" key="4">
    <source>
        <dbReference type="ARBA" id="ARBA00023242"/>
    </source>
</evidence>
<dbReference type="Pfam" id="PF09734">
    <property type="entry name" value="Tau95"/>
    <property type="match status" value="1"/>
</dbReference>
<keyword evidence="8" id="KW-1185">Reference proteome</keyword>
<dbReference type="GO" id="GO:0006384">
    <property type="term" value="P:transcription initiation at RNA polymerase III promoter"/>
    <property type="evidence" value="ECO:0007669"/>
    <property type="project" value="InterPro"/>
</dbReference>
<evidence type="ECO:0000256" key="1">
    <source>
        <dbReference type="ARBA" id="ARBA00004123"/>
    </source>
</evidence>
<dbReference type="InterPro" id="IPR040454">
    <property type="entry name" value="TF_IIIC_Tfc1/Sfc1"/>
</dbReference>
<sequence>MNEFEIQNSRRSFVVLNFPGVVENVDIAVESLGGLNKLTSDHFHFNALELAYHRQQNPYSRSTPSRKASNNFMMLHVRRPRKHNQEALVTVYDFSSVFDFQYLPMSGNATTGFSSVLDDLVPKDIESAMRWFDPPAESHHPDLFLTPYAFTRSFTSNPYPSVMCKEPERSPAVRALVDNAQFPTHPTPEFIHDADTKYPSPEAQRALEEVSLAWLTILPKFAFYITTGPWGRLWCRYGYDPKTNRDAAKYEVVNMQMGNLRTYL</sequence>
<dbReference type="AlphaFoldDB" id="A0A183IR65"/>
<proteinExistence type="predicted"/>
<accession>A0A183IR65</accession>
<reference evidence="9" key="1">
    <citation type="submission" date="2016-06" db="UniProtKB">
        <authorList>
            <consortium name="WormBaseParasite"/>
        </authorList>
    </citation>
    <scope>IDENTIFICATION</scope>
</reference>
<evidence type="ECO:0000259" key="6">
    <source>
        <dbReference type="Pfam" id="PF17682"/>
    </source>
</evidence>
<dbReference type="GO" id="GO:0001003">
    <property type="term" value="F:RNA polymerase III type 2 promoter sequence-specific DNA binding"/>
    <property type="evidence" value="ECO:0007669"/>
    <property type="project" value="TreeGrafter"/>
</dbReference>
<dbReference type="OrthoDB" id="5598268at2759"/>
<dbReference type="GO" id="GO:0001002">
    <property type="term" value="F:RNA polymerase III type 1 promoter sequence-specific DNA binding"/>
    <property type="evidence" value="ECO:0007669"/>
    <property type="project" value="TreeGrafter"/>
</dbReference>
<feature type="domain" description="Transcription factor IIIC subunit 5 HTH" evidence="5">
    <location>
        <begin position="216"/>
        <end position="254"/>
    </location>
</feature>
<evidence type="ECO:0000313" key="7">
    <source>
        <dbReference type="EMBL" id="VDP09244.1"/>
    </source>
</evidence>
<keyword evidence="4" id="KW-0539">Nucleus</keyword>
<dbReference type="Proteomes" id="UP000270296">
    <property type="component" value="Unassembled WGS sequence"/>
</dbReference>
<dbReference type="GO" id="GO:0005634">
    <property type="term" value="C:nucleus"/>
    <property type="evidence" value="ECO:0007669"/>
    <property type="project" value="UniProtKB-SubCell"/>
</dbReference>
<dbReference type="EMBL" id="UZAM01009496">
    <property type="protein sequence ID" value="VDP09244.1"/>
    <property type="molecule type" value="Genomic_DNA"/>
</dbReference>
<comment type="subcellular location">
    <subcellularLocation>
        <location evidence="1">Nucleus</location>
    </subcellularLocation>
</comment>
<dbReference type="PANTHER" id="PTHR13230">
    <property type="entry name" value="GENERAL TRANSCRIPTION FACTOR IIIC, POLYPEPTIDE 5"/>
    <property type="match status" value="1"/>
</dbReference>
<organism evidence="9">
    <name type="scientific">Soboliphyme baturini</name>
    <dbReference type="NCBI Taxonomy" id="241478"/>
    <lineage>
        <taxon>Eukaryota</taxon>
        <taxon>Metazoa</taxon>
        <taxon>Ecdysozoa</taxon>
        <taxon>Nematoda</taxon>
        <taxon>Enoplea</taxon>
        <taxon>Dorylaimia</taxon>
        <taxon>Dioctophymatida</taxon>
        <taxon>Dioctophymatoidea</taxon>
        <taxon>Soboliphymatidae</taxon>
        <taxon>Soboliphyme</taxon>
    </lineage>
</organism>